<dbReference type="Gene3D" id="1.10.1470.10">
    <property type="entry name" value="YjbJ"/>
    <property type="match status" value="1"/>
</dbReference>
<evidence type="ECO:0000313" key="4">
    <source>
        <dbReference type="EMBL" id="CUS44637.1"/>
    </source>
</evidence>
<dbReference type="SUPFAM" id="SSF69047">
    <property type="entry name" value="Hypothetical protein YjbJ"/>
    <property type="match status" value="1"/>
</dbReference>
<keyword evidence="2" id="KW-0812">Transmembrane</keyword>
<dbReference type="PANTHER" id="PTHR34977:SF1">
    <property type="entry name" value="UPF0337 PROTEIN YJBJ"/>
    <property type="match status" value="1"/>
</dbReference>
<reference evidence="4" key="1">
    <citation type="submission" date="2015-10" db="EMBL/GenBank/DDBJ databases">
        <authorList>
            <person name="Gilbert D.G."/>
        </authorList>
    </citation>
    <scope>NUCLEOTIDE SEQUENCE</scope>
</reference>
<evidence type="ECO:0000256" key="2">
    <source>
        <dbReference type="SAM" id="Phobius"/>
    </source>
</evidence>
<dbReference type="InterPro" id="IPR008462">
    <property type="entry name" value="CsbD"/>
</dbReference>
<sequence>MNEDTLKGEGRNLGGKVTEAVGKVTGDEATQAQGVADQIAGNLQQSYGAAKDAVAQGVGPLADKARTFAKERPWATAALVGTLALAVINTLRGKKA</sequence>
<dbReference type="EMBL" id="CZQE01000164">
    <property type="protein sequence ID" value="CUS44637.1"/>
    <property type="molecule type" value="Genomic_DNA"/>
</dbReference>
<dbReference type="AlphaFoldDB" id="A0A160TKW5"/>
<dbReference type="InterPro" id="IPR050423">
    <property type="entry name" value="UPF0337_stress_rsp"/>
</dbReference>
<accession>A0A160TKW5</accession>
<keyword evidence="2" id="KW-0472">Membrane</keyword>
<dbReference type="InterPro" id="IPR036629">
    <property type="entry name" value="YjbJ_sf"/>
</dbReference>
<comment type="similarity">
    <text evidence="1">Belongs to the UPF0337 (CsbD) family.</text>
</comment>
<keyword evidence="2" id="KW-1133">Transmembrane helix</keyword>
<feature type="transmembrane region" description="Helical" evidence="2">
    <location>
        <begin position="74"/>
        <end position="91"/>
    </location>
</feature>
<evidence type="ECO:0000256" key="1">
    <source>
        <dbReference type="ARBA" id="ARBA00009129"/>
    </source>
</evidence>
<dbReference type="PANTHER" id="PTHR34977">
    <property type="entry name" value="UPF0337 PROTEIN YJBJ"/>
    <property type="match status" value="1"/>
</dbReference>
<organism evidence="4">
    <name type="scientific">hydrothermal vent metagenome</name>
    <dbReference type="NCBI Taxonomy" id="652676"/>
    <lineage>
        <taxon>unclassified sequences</taxon>
        <taxon>metagenomes</taxon>
        <taxon>ecological metagenomes</taxon>
    </lineage>
</organism>
<gene>
    <name evidence="4" type="ORF">MGWOODY_Smn2941</name>
</gene>
<proteinExistence type="inferred from homology"/>
<name>A0A160TKW5_9ZZZZ</name>
<protein>
    <recommendedName>
        <fullName evidence="3">CsbD-like domain-containing protein</fullName>
    </recommendedName>
</protein>
<dbReference type="Pfam" id="PF05532">
    <property type="entry name" value="CsbD"/>
    <property type="match status" value="1"/>
</dbReference>
<evidence type="ECO:0000259" key="3">
    <source>
        <dbReference type="Pfam" id="PF05532"/>
    </source>
</evidence>
<feature type="domain" description="CsbD-like" evidence="3">
    <location>
        <begin position="4"/>
        <end position="54"/>
    </location>
</feature>